<feature type="compositionally biased region" description="Low complexity" evidence="1">
    <location>
        <begin position="15"/>
        <end position="24"/>
    </location>
</feature>
<reference evidence="2 3" key="1">
    <citation type="submission" date="2014-04" db="EMBL/GenBank/DDBJ databases">
        <authorList>
            <consortium name="DOE Joint Genome Institute"/>
            <person name="Kuo A."/>
            <person name="Zuccaro A."/>
            <person name="Kohler A."/>
            <person name="Nagy L.G."/>
            <person name="Floudas D."/>
            <person name="Copeland A."/>
            <person name="Barry K.W."/>
            <person name="Cichocki N."/>
            <person name="Veneault-Fourrey C."/>
            <person name="LaButti K."/>
            <person name="Lindquist E.A."/>
            <person name="Lipzen A."/>
            <person name="Lundell T."/>
            <person name="Morin E."/>
            <person name="Murat C."/>
            <person name="Sun H."/>
            <person name="Tunlid A."/>
            <person name="Henrissat B."/>
            <person name="Grigoriev I.V."/>
            <person name="Hibbett D.S."/>
            <person name="Martin F."/>
            <person name="Nordberg H.P."/>
            <person name="Cantor M.N."/>
            <person name="Hua S.X."/>
        </authorList>
    </citation>
    <scope>NUCLEOTIDE SEQUENCE [LARGE SCALE GENOMIC DNA]</scope>
    <source>
        <strain evidence="2 3">MAFF 305830</strain>
    </source>
</reference>
<dbReference type="HOGENOM" id="CLU_2074572_0_0_1"/>
<feature type="compositionally biased region" description="Pro residues" evidence="1">
    <location>
        <begin position="79"/>
        <end position="88"/>
    </location>
</feature>
<dbReference type="AlphaFoldDB" id="A0A0C2WTM6"/>
<feature type="region of interest" description="Disordered" evidence="1">
    <location>
        <begin position="65"/>
        <end position="95"/>
    </location>
</feature>
<protein>
    <submittedName>
        <fullName evidence="2">Uncharacterized protein</fullName>
    </submittedName>
</protein>
<feature type="compositionally biased region" description="Low complexity" evidence="1">
    <location>
        <begin position="66"/>
        <end position="78"/>
    </location>
</feature>
<evidence type="ECO:0000313" key="3">
    <source>
        <dbReference type="Proteomes" id="UP000054097"/>
    </source>
</evidence>
<proteinExistence type="predicted"/>
<evidence type="ECO:0000313" key="2">
    <source>
        <dbReference type="EMBL" id="KIM29513.1"/>
    </source>
</evidence>
<organism evidence="2 3">
    <name type="scientific">Serendipita vermifera MAFF 305830</name>
    <dbReference type="NCBI Taxonomy" id="933852"/>
    <lineage>
        <taxon>Eukaryota</taxon>
        <taxon>Fungi</taxon>
        <taxon>Dikarya</taxon>
        <taxon>Basidiomycota</taxon>
        <taxon>Agaricomycotina</taxon>
        <taxon>Agaricomycetes</taxon>
        <taxon>Sebacinales</taxon>
        <taxon>Serendipitaceae</taxon>
        <taxon>Serendipita</taxon>
    </lineage>
</organism>
<reference evidence="3" key="2">
    <citation type="submission" date="2015-01" db="EMBL/GenBank/DDBJ databases">
        <title>Evolutionary Origins and Diversification of the Mycorrhizal Mutualists.</title>
        <authorList>
            <consortium name="DOE Joint Genome Institute"/>
            <consortium name="Mycorrhizal Genomics Consortium"/>
            <person name="Kohler A."/>
            <person name="Kuo A."/>
            <person name="Nagy L.G."/>
            <person name="Floudas D."/>
            <person name="Copeland A."/>
            <person name="Barry K.W."/>
            <person name="Cichocki N."/>
            <person name="Veneault-Fourrey C."/>
            <person name="LaButti K."/>
            <person name="Lindquist E.A."/>
            <person name="Lipzen A."/>
            <person name="Lundell T."/>
            <person name="Morin E."/>
            <person name="Murat C."/>
            <person name="Riley R."/>
            <person name="Ohm R."/>
            <person name="Sun H."/>
            <person name="Tunlid A."/>
            <person name="Henrissat B."/>
            <person name="Grigoriev I.V."/>
            <person name="Hibbett D.S."/>
            <person name="Martin F."/>
        </authorList>
    </citation>
    <scope>NUCLEOTIDE SEQUENCE [LARGE SCALE GENOMIC DNA]</scope>
    <source>
        <strain evidence="3">MAFF 305830</strain>
    </source>
</reference>
<sequence length="118" mass="11938">MSGIRSIINKFASQTSPPGSTGPPMNHVSGPGMPAGARSPCINCQANPATPGFQFCSKQCAHAYSGQGPPTHHQGPPGSNQPPGPGHGPGPAGTTNTIFILAPIVANCLYPMYNVGGY</sequence>
<accession>A0A0C2WTM6</accession>
<name>A0A0C2WTM6_SERVB</name>
<gene>
    <name evidence="2" type="ORF">M408DRAFT_114760</name>
</gene>
<dbReference type="Proteomes" id="UP000054097">
    <property type="component" value="Unassembled WGS sequence"/>
</dbReference>
<feature type="region of interest" description="Disordered" evidence="1">
    <location>
        <begin position="1"/>
        <end position="32"/>
    </location>
</feature>
<keyword evidence="3" id="KW-1185">Reference proteome</keyword>
<evidence type="ECO:0000256" key="1">
    <source>
        <dbReference type="SAM" id="MobiDB-lite"/>
    </source>
</evidence>
<dbReference type="EMBL" id="KN824288">
    <property type="protein sequence ID" value="KIM29513.1"/>
    <property type="molecule type" value="Genomic_DNA"/>
</dbReference>